<feature type="compositionally biased region" description="Basic and acidic residues" evidence="5">
    <location>
        <begin position="63"/>
        <end position="74"/>
    </location>
</feature>
<protein>
    <submittedName>
        <fullName evidence="6">DEAD domain-containing protein</fullName>
    </submittedName>
</protein>
<organism evidence="6 7">
    <name type="scientific">Cephalotus follicularis</name>
    <name type="common">Albany pitcher plant</name>
    <dbReference type="NCBI Taxonomy" id="3775"/>
    <lineage>
        <taxon>Eukaryota</taxon>
        <taxon>Viridiplantae</taxon>
        <taxon>Streptophyta</taxon>
        <taxon>Embryophyta</taxon>
        <taxon>Tracheophyta</taxon>
        <taxon>Spermatophyta</taxon>
        <taxon>Magnoliopsida</taxon>
        <taxon>eudicotyledons</taxon>
        <taxon>Gunneridae</taxon>
        <taxon>Pentapetalae</taxon>
        <taxon>rosids</taxon>
        <taxon>fabids</taxon>
        <taxon>Oxalidales</taxon>
        <taxon>Cephalotaceae</taxon>
        <taxon>Cephalotus</taxon>
    </lineage>
</organism>
<dbReference type="AlphaFoldDB" id="A0A1Q3ARQ3"/>
<dbReference type="InParanoid" id="A0A1Q3ARQ3"/>
<keyword evidence="7" id="KW-1185">Reference proteome</keyword>
<evidence type="ECO:0000313" key="7">
    <source>
        <dbReference type="Proteomes" id="UP000187406"/>
    </source>
</evidence>
<dbReference type="STRING" id="3775.A0A1Q3ARQ3"/>
<evidence type="ECO:0000256" key="2">
    <source>
        <dbReference type="ARBA" id="ARBA00022801"/>
    </source>
</evidence>
<dbReference type="SUPFAM" id="SSF52540">
    <property type="entry name" value="P-loop containing nucleoside triphosphate hydrolases"/>
    <property type="match status" value="2"/>
</dbReference>
<accession>A0A1Q3ARQ3</accession>
<proteinExistence type="predicted"/>
<dbReference type="GO" id="GO:0005524">
    <property type="term" value="F:ATP binding"/>
    <property type="evidence" value="ECO:0007669"/>
    <property type="project" value="UniProtKB-KW"/>
</dbReference>
<keyword evidence="3" id="KW-0347">Helicase</keyword>
<dbReference type="InterPro" id="IPR027417">
    <property type="entry name" value="P-loop_NTPase"/>
</dbReference>
<keyword evidence="4" id="KW-0067">ATP-binding</keyword>
<dbReference type="GO" id="GO:0004386">
    <property type="term" value="F:helicase activity"/>
    <property type="evidence" value="ECO:0007669"/>
    <property type="project" value="UniProtKB-KW"/>
</dbReference>
<comment type="caution">
    <text evidence="6">The sequence shown here is derived from an EMBL/GenBank/DDBJ whole genome shotgun (WGS) entry which is preliminary data.</text>
</comment>
<feature type="region of interest" description="Disordered" evidence="5">
    <location>
        <begin position="60"/>
        <end position="88"/>
    </location>
</feature>
<feature type="region of interest" description="Disordered" evidence="5">
    <location>
        <begin position="1"/>
        <end position="29"/>
    </location>
</feature>
<dbReference type="OrthoDB" id="1902637at2759"/>
<dbReference type="EMBL" id="BDDD01000066">
    <property type="protein sequence ID" value="GAV58408.1"/>
    <property type="molecule type" value="Genomic_DNA"/>
</dbReference>
<evidence type="ECO:0000256" key="4">
    <source>
        <dbReference type="ARBA" id="ARBA00022840"/>
    </source>
</evidence>
<evidence type="ECO:0000256" key="3">
    <source>
        <dbReference type="ARBA" id="ARBA00022806"/>
    </source>
</evidence>
<evidence type="ECO:0000256" key="5">
    <source>
        <dbReference type="SAM" id="MobiDB-lite"/>
    </source>
</evidence>
<keyword evidence="1" id="KW-0547">Nucleotide-binding</keyword>
<dbReference type="FunCoup" id="A0A1Q3ARQ3">
    <property type="interactions" value="1653"/>
</dbReference>
<feature type="compositionally biased region" description="Basic residues" evidence="5">
    <location>
        <begin position="9"/>
        <end position="20"/>
    </location>
</feature>
<dbReference type="PANTHER" id="PTHR47960">
    <property type="entry name" value="DEAD-BOX ATP-DEPENDENT RNA HELICASE 50"/>
    <property type="match status" value="1"/>
</dbReference>
<dbReference type="Gene3D" id="3.40.50.300">
    <property type="entry name" value="P-loop containing nucleotide triphosphate hydrolases"/>
    <property type="match status" value="2"/>
</dbReference>
<keyword evidence="2" id="KW-0378">Hydrolase</keyword>
<evidence type="ECO:0000256" key="1">
    <source>
        <dbReference type="ARBA" id="ARBA00022741"/>
    </source>
</evidence>
<sequence>MAKGDDVKMRKKTKANRKKQSKDSSNVSARIAAMIAAKKRRKSGKRRMCQGMCFSLPTPDDPFNDRHDNENFKRKETKKNVTSKLNRKTPVKRITGVPMKDILDRSDAKLDHLNKTNEKIRILKTVQKNSLTSVDNLGKRQPGRSEIRLYGKGDDNGHRGQASENSDCPSKFLILCLNAIENGLRGDGTYIVGEEKRLFVNPWGVEFWKCYSVGMDILETTGSSATVEQIAWMASSAADTIARKEKEGLLFSSPFLLFLVPSQEKAAKVRLVCKPLKALGIHTVSLHPGASVGHQINGLKTCEPEFLVSTPERLLELVSLKAVDISGVSLMVVDGLECHYKGGYLDCIKSITQCVSGKFHSVVFDDCFSYASTIQVVQNLLMSSIYRLSLTDSVASQSACIMQSVDVCTLKEEKLSKAIQILDHSYGSQIELQPIKVLFVVEKGSKFQNLASILKVNGYSVSIGTNSKISKENNSSDSDCRMRPEVSMIDTENISSADLGEYELVIIPDFVLSIKNYVQIVTRMARHTVNGVLHSFLAKDDAPHAGPLIEILEQCGQAVPEALRNLSHVRLD</sequence>
<reference evidence="7" key="1">
    <citation type="submission" date="2016-04" db="EMBL/GenBank/DDBJ databases">
        <title>Cephalotus genome sequencing.</title>
        <authorList>
            <person name="Fukushima K."/>
            <person name="Hasebe M."/>
            <person name="Fang X."/>
        </authorList>
    </citation>
    <scope>NUCLEOTIDE SEQUENCE [LARGE SCALE GENOMIC DNA]</scope>
    <source>
        <strain evidence="7">cv. St1</strain>
    </source>
</reference>
<name>A0A1Q3ARQ3_CEPFO</name>
<gene>
    <name evidence="6" type="ORF">CFOL_v3_01942</name>
</gene>
<dbReference type="Proteomes" id="UP000187406">
    <property type="component" value="Unassembled WGS sequence"/>
</dbReference>
<evidence type="ECO:0000313" key="6">
    <source>
        <dbReference type="EMBL" id="GAV58408.1"/>
    </source>
</evidence>
<dbReference type="GO" id="GO:0016787">
    <property type="term" value="F:hydrolase activity"/>
    <property type="evidence" value="ECO:0007669"/>
    <property type="project" value="UniProtKB-KW"/>
</dbReference>